<keyword evidence="1" id="KW-0812">Transmembrane</keyword>
<reference evidence="2 3" key="1">
    <citation type="submission" date="2015-11" db="EMBL/GenBank/DDBJ databases">
        <title>Expanding the genomic diversity of Burkholderia species for the development of highly accurate diagnostics.</title>
        <authorList>
            <person name="Sahl J."/>
            <person name="Keim P."/>
            <person name="Wagner D."/>
        </authorList>
    </citation>
    <scope>NUCLEOTIDE SEQUENCE [LARGE SCALE GENOMIC DNA]</scope>
    <source>
        <strain evidence="2 3">MSMB368WGS</strain>
    </source>
</reference>
<comment type="caution">
    <text evidence="2">The sequence shown here is derived from an EMBL/GenBank/DDBJ whole genome shotgun (WGS) entry which is preliminary data.</text>
</comment>
<evidence type="ECO:0000313" key="2">
    <source>
        <dbReference type="EMBL" id="KWF20439.1"/>
    </source>
</evidence>
<evidence type="ECO:0000256" key="1">
    <source>
        <dbReference type="SAM" id="Phobius"/>
    </source>
</evidence>
<protein>
    <submittedName>
        <fullName evidence="2">Fimbrial protein</fullName>
    </submittedName>
</protein>
<accession>A0A132E7P2</accession>
<evidence type="ECO:0000313" key="3">
    <source>
        <dbReference type="Proteomes" id="UP000062912"/>
    </source>
</evidence>
<organism evidence="2 3">
    <name type="scientific">Burkholderia pseudomultivorans</name>
    <dbReference type="NCBI Taxonomy" id="1207504"/>
    <lineage>
        <taxon>Bacteria</taxon>
        <taxon>Pseudomonadati</taxon>
        <taxon>Pseudomonadota</taxon>
        <taxon>Betaproteobacteria</taxon>
        <taxon>Burkholderiales</taxon>
        <taxon>Burkholderiaceae</taxon>
        <taxon>Burkholderia</taxon>
        <taxon>Burkholderia cepacia complex</taxon>
    </lineage>
</organism>
<name>A0A132E7P2_9BURK</name>
<keyword evidence="1" id="KW-0472">Membrane</keyword>
<dbReference type="EMBL" id="LPJR01000078">
    <property type="protein sequence ID" value="KWF20439.1"/>
    <property type="molecule type" value="Genomic_DNA"/>
</dbReference>
<dbReference type="OrthoDB" id="9035546at2"/>
<sequence length="208" mass="21843">MRGGRVGAAGYGLGGFNLLPYRERLAQALRRRRAAQCGAAILLGVLGVGLWTAGAAWRRTGLDAERARVEARLRRVQPQVDAATRAASAAAGVAQRDAQAAVLAAPYRRIAALLAMLARARDGAVRLDALHVTLSGATLDLHATNYRAAAQWLAGVARERQDWRIDVGSLKPAPAGQADAAAAPFRFSVQLRWRDEAPPQPGAAGGGA</sequence>
<feature type="transmembrane region" description="Helical" evidence="1">
    <location>
        <begin position="34"/>
        <end position="57"/>
    </location>
</feature>
<dbReference type="RefSeq" id="WP_060246275.1">
    <property type="nucleotide sequence ID" value="NZ_LPJR01000078.1"/>
</dbReference>
<keyword evidence="1" id="KW-1133">Transmembrane helix</keyword>
<gene>
    <name evidence="2" type="ORF">WT56_02320</name>
</gene>
<dbReference type="Proteomes" id="UP000062912">
    <property type="component" value="Unassembled WGS sequence"/>
</dbReference>
<dbReference type="AlphaFoldDB" id="A0A132E7P2"/>
<proteinExistence type="predicted"/>